<dbReference type="SUPFAM" id="SSF54593">
    <property type="entry name" value="Glyoxalase/Bleomycin resistance protein/Dihydroxybiphenyl dioxygenase"/>
    <property type="match status" value="1"/>
</dbReference>
<dbReference type="Pfam" id="PF00903">
    <property type="entry name" value="Glyoxalase"/>
    <property type="match status" value="1"/>
</dbReference>
<dbReference type="Gene3D" id="3.30.720.120">
    <property type="match status" value="1"/>
</dbReference>
<dbReference type="InterPro" id="IPR029068">
    <property type="entry name" value="Glyas_Bleomycin-R_OHBP_Dase"/>
</dbReference>
<gene>
    <name evidence="2" type="ORF">DI616_00875</name>
</gene>
<feature type="domain" description="VOC" evidence="1">
    <location>
        <begin position="7"/>
        <end position="122"/>
    </location>
</feature>
<dbReference type="InterPro" id="IPR004360">
    <property type="entry name" value="Glyas_Fos-R_dOase_dom"/>
</dbReference>
<comment type="caution">
    <text evidence="2">The sequence shown here is derived from an EMBL/GenBank/DDBJ whole genome shotgun (WGS) entry which is preliminary data.</text>
</comment>
<proteinExistence type="predicted"/>
<dbReference type="Gene3D" id="3.30.720.110">
    <property type="match status" value="1"/>
</dbReference>
<reference evidence="2 3" key="1">
    <citation type="journal article" date="2017" name="Nat. Commun.">
        <title>In situ click chemistry generation of cyclooxygenase-2 inhibitors.</title>
        <authorList>
            <person name="Bhardwaj A."/>
            <person name="Kaur J."/>
            <person name="Wuest M."/>
            <person name="Wuest F."/>
        </authorList>
    </citation>
    <scope>NUCLEOTIDE SEQUENCE [LARGE SCALE GENOMIC DNA]</scope>
    <source>
        <strain evidence="2">S2_012_000_R3_94</strain>
    </source>
</reference>
<dbReference type="PANTHER" id="PTHR34109:SF1">
    <property type="entry name" value="VOC DOMAIN-CONTAINING PROTEIN"/>
    <property type="match status" value="1"/>
</dbReference>
<sequence length="124" mass="13679">MSYKPNGYPSVSPYLLVRNARKTMQFLESVFGAKSERVFNGEDGKTIAHAEARLDDSVIMLGQTPEAMPSHVHVYRHDVDDCFARADAAGGEVVQPPTQQPDGDYRGGVSDPNGIVWWISEQRG</sequence>
<organism evidence="2 3">
    <name type="scientific">Paracoccus denitrificans</name>
    <dbReference type="NCBI Taxonomy" id="266"/>
    <lineage>
        <taxon>Bacteria</taxon>
        <taxon>Pseudomonadati</taxon>
        <taxon>Pseudomonadota</taxon>
        <taxon>Alphaproteobacteria</taxon>
        <taxon>Rhodobacterales</taxon>
        <taxon>Paracoccaceae</taxon>
        <taxon>Paracoccus</taxon>
    </lineage>
</organism>
<dbReference type="AlphaFoldDB" id="A0A533ICT5"/>
<name>A0A533ICT5_PARDE</name>
<dbReference type="PANTHER" id="PTHR34109">
    <property type="entry name" value="BNAUNNG04460D PROTEIN-RELATED"/>
    <property type="match status" value="1"/>
</dbReference>
<evidence type="ECO:0000259" key="1">
    <source>
        <dbReference type="PROSITE" id="PS51819"/>
    </source>
</evidence>
<dbReference type="EMBL" id="VAFL01000001">
    <property type="protein sequence ID" value="TKW68581.1"/>
    <property type="molecule type" value="Genomic_DNA"/>
</dbReference>
<evidence type="ECO:0000313" key="2">
    <source>
        <dbReference type="EMBL" id="TKW68581.1"/>
    </source>
</evidence>
<dbReference type="CDD" id="cd07246">
    <property type="entry name" value="VOC_like"/>
    <property type="match status" value="1"/>
</dbReference>
<evidence type="ECO:0000313" key="3">
    <source>
        <dbReference type="Proteomes" id="UP000315344"/>
    </source>
</evidence>
<accession>A0A533ICT5</accession>
<dbReference type="Proteomes" id="UP000315344">
    <property type="component" value="Unassembled WGS sequence"/>
</dbReference>
<dbReference type="InterPro" id="IPR037523">
    <property type="entry name" value="VOC_core"/>
</dbReference>
<dbReference type="PROSITE" id="PS51819">
    <property type="entry name" value="VOC"/>
    <property type="match status" value="1"/>
</dbReference>
<protein>
    <submittedName>
        <fullName evidence="2">VOC family protein</fullName>
    </submittedName>
</protein>